<proteinExistence type="inferred from homology"/>
<evidence type="ECO:0000256" key="2">
    <source>
        <dbReference type="ARBA" id="ARBA00009864"/>
    </source>
</evidence>
<name>A0A5C3NGS5_9AGAM</name>
<comment type="similarity">
    <text evidence="2">Belongs to the mitochondrion-specific ribosomal protein mS23 family.</text>
</comment>
<evidence type="ECO:0000256" key="5">
    <source>
        <dbReference type="ARBA" id="ARBA00023274"/>
    </source>
</evidence>
<dbReference type="Proteomes" id="UP000305948">
    <property type="component" value="Unassembled WGS sequence"/>
</dbReference>
<dbReference type="OrthoDB" id="5542239at2759"/>
<evidence type="ECO:0000313" key="10">
    <source>
        <dbReference type="Proteomes" id="UP000305948"/>
    </source>
</evidence>
<accession>A0A5C3NGS5</accession>
<reference evidence="9 10" key="1">
    <citation type="journal article" date="2019" name="Nat. Ecol. Evol.">
        <title>Megaphylogeny resolves global patterns of mushroom evolution.</title>
        <authorList>
            <person name="Varga T."/>
            <person name="Krizsan K."/>
            <person name="Foldi C."/>
            <person name="Dima B."/>
            <person name="Sanchez-Garcia M."/>
            <person name="Sanchez-Ramirez S."/>
            <person name="Szollosi G.J."/>
            <person name="Szarkandi J.G."/>
            <person name="Papp V."/>
            <person name="Albert L."/>
            <person name="Andreopoulos W."/>
            <person name="Angelini C."/>
            <person name="Antonin V."/>
            <person name="Barry K.W."/>
            <person name="Bougher N.L."/>
            <person name="Buchanan P."/>
            <person name="Buyck B."/>
            <person name="Bense V."/>
            <person name="Catcheside P."/>
            <person name="Chovatia M."/>
            <person name="Cooper J."/>
            <person name="Damon W."/>
            <person name="Desjardin D."/>
            <person name="Finy P."/>
            <person name="Geml J."/>
            <person name="Haridas S."/>
            <person name="Hughes K."/>
            <person name="Justo A."/>
            <person name="Karasinski D."/>
            <person name="Kautmanova I."/>
            <person name="Kiss B."/>
            <person name="Kocsube S."/>
            <person name="Kotiranta H."/>
            <person name="LaButti K.M."/>
            <person name="Lechner B.E."/>
            <person name="Liimatainen K."/>
            <person name="Lipzen A."/>
            <person name="Lukacs Z."/>
            <person name="Mihaltcheva S."/>
            <person name="Morgado L.N."/>
            <person name="Niskanen T."/>
            <person name="Noordeloos M.E."/>
            <person name="Ohm R.A."/>
            <person name="Ortiz-Santana B."/>
            <person name="Ovrebo C."/>
            <person name="Racz N."/>
            <person name="Riley R."/>
            <person name="Savchenko A."/>
            <person name="Shiryaev A."/>
            <person name="Soop K."/>
            <person name="Spirin V."/>
            <person name="Szebenyi C."/>
            <person name="Tomsovsky M."/>
            <person name="Tulloss R.E."/>
            <person name="Uehling J."/>
            <person name="Grigoriev I.V."/>
            <person name="Vagvolgyi C."/>
            <person name="Papp T."/>
            <person name="Martin F.M."/>
            <person name="Miettinen O."/>
            <person name="Hibbett D.S."/>
            <person name="Nagy L.G."/>
        </authorList>
    </citation>
    <scope>NUCLEOTIDE SEQUENCE [LARGE SCALE GENOMIC DNA]</scope>
    <source>
        <strain evidence="9 10">OMC1185</strain>
    </source>
</reference>
<evidence type="ECO:0000256" key="6">
    <source>
        <dbReference type="ARBA" id="ARBA00035137"/>
    </source>
</evidence>
<dbReference type="STRING" id="5364.A0A5C3NGS5"/>
<feature type="region of interest" description="Disordered" evidence="8">
    <location>
        <begin position="39"/>
        <end position="61"/>
    </location>
</feature>
<protein>
    <recommendedName>
        <fullName evidence="6">Small ribosomal subunit protein mS23</fullName>
    </recommendedName>
    <alternativeName>
        <fullName evidence="7">37S ribosomal protein S25, mitochondrial</fullName>
    </alternativeName>
</protein>
<keyword evidence="4" id="KW-0496">Mitochondrion</keyword>
<dbReference type="GO" id="GO:0003735">
    <property type="term" value="F:structural constituent of ribosome"/>
    <property type="evidence" value="ECO:0007669"/>
    <property type="project" value="InterPro"/>
</dbReference>
<dbReference type="PANTHER" id="PTHR37799:SF1">
    <property type="entry name" value="SMALL RIBOSOMAL SUBUNIT PROTEIN MS23"/>
    <property type="match status" value="1"/>
</dbReference>
<evidence type="ECO:0000256" key="7">
    <source>
        <dbReference type="ARBA" id="ARBA00035421"/>
    </source>
</evidence>
<evidence type="ECO:0000256" key="1">
    <source>
        <dbReference type="ARBA" id="ARBA00004173"/>
    </source>
</evidence>
<keyword evidence="3" id="KW-0689">Ribosomal protein</keyword>
<organism evidence="9 10">
    <name type="scientific">Heliocybe sulcata</name>
    <dbReference type="NCBI Taxonomy" id="5364"/>
    <lineage>
        <taxon>Eukaryota</taxon>
        <taxon>Fungi</taxon>
        <taxon>Dikarya</taxon>
        <taxon>Basidiomycota</taxon>
        <taxon>Agaricomycotina</taxon>
        <taxon>Agaricomycetes</taxon>
        <taxon>Gloeophyllales</taxon>
        <taxon>Gloeophyllaceae</taxon>
        <taxon>Heliocybe</taxon>
    </lineage>
</organism>
<dbReference type="EMBL" id="ML213503">
    <property type="protein sequence ID" value="TFK56582.1"/>
    <property type="molecule type" value="Genomic_DNA"/>
</dbReference>
<comment type="subcellular location">
    <subcellularLocation>
        <location evidence="1">Mitochondrion</location>
    </subcellularLocation>
</comment>
<keyword evidence="5" id="KW-0687">Ribonucleoprotein</keyword>
<evidence type="ECO:0000256" key="8">
    <source>
        <dbReference type="SAM" id="MobiDB-lite"/>
    </source>
</evidence>
<evidence type="ECO:0000256" key="4">
    <source>
        <dbReference type="ARBA" id="ARBA00023128"/>
    </source>
</evidence>
<keyword evidence="10" id="KW-1185">Reference proteome</keyword>
<dbReference type="GO" id="GO:0005763">
    <property type="term" value="C:mitochondrial small ribosomal subunit"/>
    <property type="evidence" value="ECO:0007669"/>
    <property type="project" value="InterPro"/>
</dbReference>
<evidence type="ECO:0000256" key="3">
    <source>
        <dbReference type="ARBA" id="ARBA00022980"/>
    </source>
</evidence>
<dbReference type="InterPro" id="IPR016939">
    <property type="entry name" value="Ribosomal_mS23_fun"/>
</dbReference>
<evidence type="ECO:0000313" key="9">
    <source>
        <dbReference type="EMBL" id="TFK56582.1"/>
    </source>
</evidence>
<dbReference type="PANTHER" id="PTHR37799">
    <property type="entry name" value="37S RIBOSOMAL PROTEIN S25, MITOCHONDRIAL"/>
    <property type="match status" value="1"/>
</dbReference>
<gene>
    <name evidence="9" type="ORF">OE88DRAFT_1649951</name>
</gene>
<dbReference type="AlphaFoldDB" id="A0A5C3NGS5"/>
<dbReference type="Pfam" id="PF13741">
    <property type="entry name" value="MRP-S25"/>
    <property type="match status" value="1"/>
</dbReference>
<sequence length="274" mass="31561">MVRRIATQVHKQASRLLRAEYIKERPAWFQAVLDHPPLPLPPRAPPARTGDDLPKKLSSARPQDPKVFSIVYAEDELRRQFFRDHPFEAFRPTTLTEGGAIRDVHPIRGNQWTRLRQRGRNPSPEDCILFALNLHKHHYLSINQAYLTSVAQFRSLRSEHHIATLVGAKEAEMHGAQFGWTQTEIIFNKETQALETWQKKHEADLTAAANRKRWRAIVERNGPISEFTKGREYVRLWKEGVRPDYSPVLTSTSPTEDAVQEPMIDFMGTGSQRS</sequence>